<dbReference type="Pfam" id="PF01694">
    <property type="entry name" value="Rhomboid"/>
    <property type="match status" value="1"/>
</dbReference>
<sequence>MPSLSLPQFDARRVRSYLFRLPLCTRALLVVIVAFWIASLRLSWFQQWAALIPAEMNLQSSINPLLRALIICLTLLLVYRLNTFPLLHVGFIHMIVNIFALTPLLERFEAENGSLPTLLLFTGPFGLLPGGSYTLIEKFIFHANTAVQGASVWVFLLLASESIKTFKQNPNFALGPYNIPTWTIPLILNLFVAVLVPNTSFLGHLCGLAVGYLWGLGYVKFLVPNEKILRWIEGKLNLLGRLPHYVSVDQKTYGRYGVLPTTATPRPVPTLAPLGSTQRLGP</sequence>
<dbReference type="AlphaFoldDB" id="A0A4S9TLU3"/>
<proteinExistence type="inferred from homology"/>
<evidence type="ECO:0000256" key="7">
    <source>
        <dbReference type="ARBA" id="ARBA00022801"/>
    </source>
</evidence>
<evidence type="ECO:0000256" key="3">
    <source>
        <dbReference type="ARBA" id="ARBA00009045"/>
    </source>
</evidence>
<evidence type="ECO:0000256" key="4">
    <source>
        <dbReference type="ARBA" id="ARBA00013039"/>
    </source>
</evidence>
<evidence type="ECO:0000256" key="8">
    <source>
        <dbReference type="ARBA" id="ARBA00022989"/>
    </source>
</evidence>
<evidence type="ECO:0000313" key="13">
    <source>
        <dbReference type="Proteomes" id="UP000308005"/>
    </source>
</evidence>
<evidence type="ECO:0000256" key="9">
    <source>
        <dbReference type="ARBA" id="ARBA00023136"/>
    </source>
</evidence>
<protein>
    <recommendedName>
        <fullName evidence="4">rhomboid protease</fullName>
        <ecNumber evidence="4">3.4.21.105</ecNumber>
    </recommendedName>
</protein>
<dbReference type="GO" id="GO:0006508">
    <property type="term" value="P:proteolysis"/>
    <property type="evidence" value="ECO:0007669"/>
    <property type="project" value="UniProtKB-KW"/>
</dbReference>
<dbReference type="GO" id="GO:0016020">
    <property type="term" value="C:membrane"/>
    <property type="evidence" value="ECO:0007669"/>
    <property type="project" value="UniProtKB-SubCell"/>
</dbReference>
<dbReference type="Proteomes" id="UP000308005">
    <property type="component" value="Unassembled WGS sequence"/>
</dbReference>
<comment type="subcellular location">
    <subcellularLocation>
        <location evidence="2">Membrane</location>
        <topology evidence="2">Multi-pass membrane protein</topology>
    </subcellularLocation>
</comment>
<name>A0A4S9TLU3_AURPU</name>
<dbReference type="Gene3D" id="1.20.1540.10">
    <property type="entry name" value="Rhomboid-like"/>
    <property type="match status" value="1"/>
</dbReference>
<feature type="transmembrane region" description="Helical" evidence="10">
    <location>
        <begin position="179"/>
        <end position="196"/>
    </location>
</feature>
<accession>A0A4S9TLU3</accession>
<keyword evidence="8 10" id="KW-1133">Transmembrane helix</keyword>
<feature type="transmembrane region" description="Helical" evidence="10">
    <location>
        <begin position="86"/>
        <end position="105"/>
    </location>
</feature>
<dbReference type="InterPro" id="IPR035952">
    <property type="entry name" value="Rhomboid-like_sf"/>
</dbReference>
<dbReference type="PANTHER" id="PTHR43066">
    <property type="entry name" value="RHOMBOID-RELATED PROTEIN"/>
    <property type="match status" value="1"/>
</dbReference>
<evidence type="ECO:0000256" key="6">
    <source>
        <dbReference type="ARBA" id="ARBA00022692"/>
    </source>
</evidence>
<evidence type="ECO:0000256" key="1">
    <source>
        <dbReference type="ARBA" id="ARBA00000156"/>
    </source>
</evidence>
<evidence type="ECO:0000256" key="5">
    <source>
        <dbReference type="ARBA" id="ARBA00022670"/>
    </source>
</evidence>
<gene>
    <name evidence="12" type="ORF">D6C91_02756</name>
</gene>
<reference evidence="12 13" key="1">
    <citation type="submission" date="2018-10" db="EMBL/GenBank/DDBJ databases">
        <title>Fifty Aureobasidium pullulans genomes reveal a recombining polyextremotolerant generalist.</title>
        <authorList>
            <person name="Gostincar C."/>
            <person name="Turk M."/>
            <person name="Zajc J."/>
            <person name="Gunde-Cimerman N."/>
        </authorList>
    </citation>
    <scope>NUCLEOTIDE SEQUENCE [LARGE SCALE GENOMIC DNA]</scope>
    <source>
        <strain evidence="12 13">EXF-3863</strain>
    </source>
</reference>
<feature type="transmembrane region" description="Helical" evidence="10">
    <location>
        <begin position="21"/>
        <end position="42"/>
    </location>
</feature>
<feature type="domain" description="Peptidase S54 rhomboid" evidence="11">
    <location>
        <begin position="78"/>
        <end position="219"/>
    </location>
</feature>
<evidence type="ECO:0000313" key="12">
    <source>
        <dbReference type="EMBL" id="THZ26009.1"/>
    </source>
</evidence>
<dbReference type="EC" id="3.4.21.105" evidence="4"/>
<dbReference type="EMBL" id="QZBM01000077">
    <property type="protein sequence ID" value="THZ26009.1"/>
    <property type="molecule type" value="Genomic_DNA"/>
</dbReference>
<keyword evidence="9 10" id="KW-0472">Membrane</keyword>
<dbReference type="SUPFAM" id="SSF144091">
    <property type="entry name" value="Rhomboid-like"/>
    <property type="match status" value="1"/>
</dbReference>
<evidence type="ECO:0000256" key="2">
    <source>
        <dbReference type="ARBA" id="ARBA00004141"/>
    </source>
</evidence>
<evidence type="ECO:0000256" key="10">
    <source>
        <dbReference type="SAM" id="Phobius"/>
    </source>
</evidence>
<dbReference type="PANTHER" id="PTHR43066:SF1">
    <property type="entry name" value="RHOMBOID PROTEIN 2"/>
    <property type="match status" value="1"/>
</dbReference>
<organism evidence="12 13">
    <name type="scientific">Aureobasidium pullulans</name>
    <name type="common">Black yeast</name>
    <name type="synonym">Pullularia pullulans</name>
    <dbReference type="NCBI Taxonomy" id="5580"/>
    <lineage>
        <taxon>Eukaryota</taxon>
        <taxon>Fungi</taxon>
        <taxon>Dikarya</taxon>
        <taxon>Ascomycota</taxon>
        <taxon>Pezizomycotina</taxon>
        <taxon>Dothideomycetes</taxon>
        <taxon>Dothideomycetidae</taxon>
        <taxon>Dothideales</taxon>
        <taxon>Saccotheciaceae</taxon>
        <taxon>Aureobasidium</taxon>
    </lineage>
</organism>
<comment type="similarity">
    <text evidence="3">Belongs to the peptidase S54 family.</text>
</comment>
<keyword evidence="5" id="KW-0645">Protease</keyword>
<feature type="transmembrane region" description="Helical" evidence="10">
    <location>
        <begin position="202"/>
        <end position="223"/>
    </location>
</feature>
<keyword evidence="7" id="KW-0378">Hydrolase</keyword>
<dbReference type="InterPro" id="IPR022764">
    <property type="entry name" value="Peptidase_S54_rhomboid_dom"/>
</dbReference>
<comment type="catalytic activity">
    <reaction evidence="1">
        <text>Cleaves type-1 transmembrane domains using a catalytic dyad composed of serine and histidine that are contributed by different transmembrane domains.</text>
        <dbReference type="EC" id="3.4.21.105"/>
    </reaction>
</comment>
<comment type="caution">
    <text evidence="12">The sequence shown here is derived from an EMBL/GenBank/DDBJ whole genome shotgun (WGS) entry which is preliminary data.</text>
</comment>
<dbReference type="GO" id="GO:0004252">
    <property type="term" value="F:serine-type endopeptidase activity"/>
    <property type="evidence" value="ECO:0007669"/>
    <property type="project" value="InterPro"/>
</dbReference>
<evidence type="ECO:0000259" key="11">
    <source>
        <dbReference type="Pfam" id="PF01694"/>
    </source>
</evidence>
<feature type="transmembrane region" description="Helical" evidence="10">
    <location>
        <begin position="62"/>
        <end position="79"/>
    </location>
</feature>
<keyword evidence="6 10" id="KW-0812">Transmembrane</keyword>